<dbReference type="SUPFAM" id="SSF54368">
    <property type="entry name" value="Glutamine synthetase, N-terminal domain"/>
    <property type="match status" value="1"/>
</dbReference>
<gene>
    <name evidence="2" type="ORF">METZ01_LOCUS411590</name>
</gene>
<dbReference type="GO" id="GO:0004356">
    <property type="term" value="F:glutamine synthetase activity"/>
    <property type="evidence" value="ECO:0007669"/>
    <property type="project" value="InterPro"/>
</dbReference>
<protein>
    <recommendedName>
        <fullName evidence="1">GS beta-grasp domain-containing protein</fullName>
    </recommendedName>
</protein>
<accession>A0A382WIG9</accession>
<organism evidence="2">
    <name type="scientific">marine metagenome</name>
    <dbReference type="NCBI Taxonomy" id="408172"/>
    <lineage>
        <taxon>unclassified sequences</taxon>
        <taxon>metagenomes</taxon>
        <taxon>ecological metagenomes</taxon>
    </lineage>
</organism>
<evidence type="ECO:0000259" key="1">
    <source>
        <dbReference type="PROSITE" id="PS51986"/>
    </source>
</evidence>
<name>A0A382WIG9_9ZZZZ</name>
<dbReference type="EMBL" id="UINC01160214">
    <property type="protein sequence ID" value="SVD58736.1"/>
    <property type="molecule type" value="Genomic_DNA"/>
</dbReference>
<dbReference type="InterPro" id="IPR008147">
    <property type="entry name" value="Gln_synt_N"/>
</dbReference>
<feature type="non-terminal residue" evidence="2">
    <location>
        <position position="110"/>
    </location>
</feature>
<feature type="domain" description="GS beta-grasp" evidence="1">
    <location>
        <begin position="45"/>
        <end position="110"/>
    </location>
</feature>
<dbReference type="PROSITE" id="PS51986">
    <property type="entry name" value="GS_BETA_GRASP"/>
    <property type="match status" value="1"/>
</dbReference>
<dbReference type="Gene3D" id="3.10.20.70">
    <property type="entry name" value="Glutamine synthetase, N-terminal domain"/>
    <property type="match status" value="1"/>
</dbReference>
<sequence length="110" mass="12563">MTHDSWLYEVEEFRADMEDHVAEMDCKHGLSFSTPEEILKYVKEYNVASIRIWFTDMLGFLKSFSITPKELSGAFNEGMGFDGSSIQGYRRIHESDMVAFPIASTAQVLP</sequence>
<proteinExistence type="predicted"/>
<reference evidence="2" key="1">
    <citation type="submission" date="2018-05" db="EMBL/GenBank/DDBJ databases">
        <authorList>
            <person name="Lanie J.A."/>
            <person name="Ng W.-L."/>
            <person name="Kazmierczak K.M."/>
            <person name="Andrzejewski T.M."/>
            <person name="Davidsen T.M."/>
            <person name="Wayne K.J."/>
            <person name="Tettelin H."/>
            <person name="Glass J.I."/>
            <person name="Rusch D."/>
            <person name="Podicherti R."/>
            <person name="Tsui H.-C.T."/>
            <person name="Winkler M.E."/>
        </authorList>
    </citation>
    <scope>NUCLEOTIDE SEQUENCE</scope>
</reference>
<dbReference type="InterPro" id="IPR036651">
    <property type="entry name" value="Gln_synt_N_sf"/>
</dbReference>
<dbReference type="GO" id="GO:0006542">
    <property type="term" value="P:glutamine biosynthetic process"/>
    <property type="evidence" value="ECO:0007669"/>
    <property type="project" value="InterPro"/>
</dbReference>
<dbReference type="Pfam" id="PF03951">
    <property type="entry name" value="Gln-synt_N"/>
    <property type="match status" value="1"/>
</dbReference>
<dbReference type="AlphaFoldDB" id="A0A382WIG9"/>
<evidence type="ECO:0000313" key="2">
    <source>
        <dbReference type="EMBL" id="SVD58736.1"/>
    </source>
</evidence>